<dbReference type="InterPro" id="IPR009613">
    <property type="entry name" value="LMF"/>
</dbReference>
<evidence type="ECO:0000259" key="8">
    <source>
        <dbReference type="Pfam" id="PF06762"/>
    </source>
</evidence>
<keyword evidence="6 7" id="KW-0472">Membrane</keyword>
<evidence type="ECO:0000256" key="4">
    <source>
        <dbReference type="ARBA" id="ARBA00022824"/>
    </source>
</evidence>
<reference evidence="11" key="1">
    <citation type="journal article" date="2019" name="Int. J. Syst. Evol. Microbiol.">
        <title>The Global Catalogue of Microorganisms (GCM) 10K type strain sequencing project: providing services to taxonomists for standard genome sequencing and annotation.</title>
        <authorList>
            <consortium name="The Broad Institute Genomics Platform"/>
            <consortium name="The Broad Institute Genome Sequencing Center for Infectious Disease"/>
            <person name="Wu L."/>
            <person name="Ma J."/>
        </authorList>
    </citation>
    <scope>NUCLEOTIDE SEQUENCE [LARGE SCALE GENOMIC DNA]</scope>
    <source>
        <strain evidence="11">JCM 4253</strain>
    </source>
</reference>
<dbReference type="PANTHER" id="PTHR14463:SF10">
    <property type="entry name" value="LIPASE MATURATION FACTOR 1"/>
    <property type="match status" value="1"/>
</dbReference>
<comment type="caution">
    <text evidence="10">The sequence shown here is derived from an EMBL/GenBank/DDBJ whole genome shotgun (WGS) entry which is preliminary data.</text>
</comment>
<dbReference type="EMBL" id="BNBF01000009">
    <property type="protein sequence ID" value="GHG52143.1"/>
    <property type="molecule type" value="Genomic_DNA"/>
</dbReference>
<comment type="subcellular location">
    <subcellularLocation>
        <location evidence="1">Endoplasmic reticulum membrane</location>
        <topology evidence="1">Multi-pass membrane protein</topology>
    </subcellularLocation>
</comment>
<evidence type="ECO:0000256" key="7">
    <source>
        <dbReference type="SAM" id="Phobius"/>
    </source>
</evidence>
<keyword evidence="4" id="KW-0256">Endoplasmic reticulum</keyword>
<keyword evidence="3 7" id="KW-0812">Transmembrane</keyword>
<keyword evidence="11" id="KW-1185">Reference proteome</keyword>
<feature type="transmembrane region" description="Helical" evidence="7">
    <location>
        <begin position="281"/>
        <end position="298"/>
    </location>
</feature>
<name>A0A919C4W8_9ACTN</name>
<evidence type="ECO:0000256" key="1">
    <source>
        <dbReference type="ARBA" id="ARBA00004477"/>
    </source>
</evidence>
<keyword evidence="5 7" id="KW-1133">Transmembrane helix</keyword>
<sequence>MASPGFAWQLGDRRGESGAGVPAQEARTVVDWFTAPDYWLSRLVLQRSLAALYLVAFAAAALQFRALLGERGMLPIPRFVARVRFRRAPSVFHLHYSDRFFAACAWTGCAVAAALLAGADSALPAWAGILLWLVPWALYLSIVNVGQTWYAFGWESLLLETGFLAAFLGNDEVAPPVVVLFLLRWILFRVEFGAGLIKLRGDACWRRLTCLDYHHETQPMPGPLSWFFHHLPRPLHRVEVAANHVTQLVVPVLLFAPQPIASAAAALMIVTQLWLVLSGNFSWLNWITIVLALSALRLPVTAPSVPAAPLWYEVLVLAVAALLVVLSRSPVLNMVSRRQVMNRSFDPLHLVNTYGAFGSVSRVRYEVVVEGTLDDTPHPDSGWREYAFKGKPGDPRRWPRQFAPYHLRLDWLMWFAALSPAYAGDWFGALVERLLENDRDTLKLLRRSPFPPDTPPRYVRARLFRYRYTTWRELRETGACWERTFVREYLPPTRLAGVAQRS</sequence>
<dbReference type="Proteomes" id="UP000619355">
    <property type="component" value="Unassembled WGS sequence"/>
</dbReference>
<comment type="similarity">
    <text evidence="2">Belongs to the lipase maturation factor family.</text>
</comment>
<dbReference type="InterPro" id="IPR057433">
    <property type="entry name" value="LMF1/2_C"/>
</dbReference>
<dbReference type="PANTHER" id="PTHR14463">
    <property type="entry name" value="LIPASE MATURATION FACTOR"/>
    <property type="match status" value="1"/>
</dbReference>
<protein>
    <submittedName>
        <fullName evidence="10">Membrane protein</fullName>
    </submittedName>
</protein>
<evidence type="ECO:0000256" key="2">
    <source>
        <dbReference type="ARBA" id="ARBA00005512"/>
    </source>
</evidence>
<feature type="domain" description="Lipase maturation factor 1/2 C-terminal" evidence="9">
    <location>
        <begin position="350"/>
        <end position="491"/>
    </location>
</feature>
<accession>A0A919C4W8</accession>
<organism evidence="10 11">
    <name type="scientific">Streptomyces capoamus</name>
    <dbReference type="NCBI Taxonomy" id="68183"/>
    <lineage>
        <taxon>Bacteria</taxon>
        <taxon>Bacillati</taxon>
        <taxon>Actinomycetota</taxon>
        <taxon>Actinomycetes</taxon>
        <taxon>Kitasatosporales</taxon>
        <taxon>Streptomycetaceae</taxon>
        <taxon>Streptomyces</taxon>
    </lineage>
</organism>
<evidence type="ECO:0000256" key="5">
    <source>
        <dbReference type="ARBA" id="ARBA00022989"/>
    </source>
</evidence>
<dbReference type="AlphaFoldDB" id="A0A919C4W8"/>
<dbReference type="InterPro" id="IPR057434">
    <property type="entry name" value="LMF1/2_N"/>
</dbReference>
<proteinExistence type="inferred from homology"/>
<evidence type="ECO:0000256" key="3">
    <source>
        <dbReference type="ARBA" id="ARBA00022692"/>
    </source>
</evidence>
<evidence type="ECO:0000259" key="9">
    <source>
        <dbReference type="Pfam" id="PF25179"/>
    </source>
</evidence>
<gene>
    <name evidence="10" type="ORF">GCM10018980_35500</name>
</gene>
<feature type="transmembrane region" description="Helical" evidence="7">
    <location>
        <begin position="310"/>
        <end position="327"/>
    </location>
</feature>
<dbReference type="GO" id="GO:0051604">
    <property type="term" value="P:protein maturation"/>
    <property type="evidence" value="ECO:0007669"/>
    <property type="project" value="InterPro"/>
</dbReference>
<feature type="transmembrane region" description="Helical" evidence="7">
    <location>
        <begin position="49"/>
        <end position="68"/>
    </location>
</feature>
<evidence type="ECO:0000313" key="11">
    <source>
        <dbReference type="Proteomes" id="UP000619355"/>
    </source>
</evidence>
<feature type="transmembrane region" description="Helical" evidence="7">
    <location>
        <begin position="125"/>
        <end position="142"/>
    </location>
</feature>
<feature type="transmembrane region" description="Helical" evidence="7">
    <location>
        <begin position="100"/>
        <end position="119"/>
    </location>
</feature>
<dbReference type="Pfam" id="PF25179">
    <property type="entry name" value="LMF1_C"/>
    <property type="match status" value="1"/>
</dbReference>
<dbReference type="Pfam" id="PF06762">
    <property type="entry name" value="LMF1"/>
    <property type="match status" value="1"/>
</dbReference>
<evidence type="ECO:0000313" key="10">
    <source>
        <dbReference type="EMBL" id="GHG52143.1"/>
    </source>
</evidence>
<evidence type="ECO:0000256" key="6">
    <source>
        <dbReference type="ARBA" id="ARBA00023136"/>
    </source>
</evidence>
<feature type="domain" description="Lipase maturation factor 1/2 N-terminal" evidence="8">
    <location>
        <begin position="150"/>
        <end position="296"/>
    </location>
</feature>